<dbReference type="KEGG" id="fsr:KQR59_09200"/>
<name>A0AAJ4NP11_9GAMM</name>
<dbReference type="GO" id="GO:0005576">
    <property type="term" value="C:extracellular region"/>
    <property type="evidence" value="ECO:0007669"/>
    <property type="project" value="InterPro"/>
</dbReference>
<reference evidence="6 7" key="1">
    <citation type="submission" date="2021-06" db="EMBL/GenBank/DDBJ databases">
        <title>Ulceroglandular infection and bacteremia caused by Francisella salimarina in an immunocompromised patient, France.</title>
        <authorList>
            <person name="Hennebique A."/>
            <person name="Caspar Y."/>
            <person name="Maurin M."/>
            <person name="Boisset S."/>
            <person name="Pelloux I."/>
            <person name="Gallego-Hernanz M.P."/>
            <person name="Burucoa C."/>
            <person name="Cazenave-Roblot F."/>
            <person name="Plouzeau C."/>
            <person name="Rammaert B."/>
        </authorList>
    </citation>
    <scope>NUCLEOTIDE SEQUENCE [LARGE SCALE GENOMIC DNA]</scope>
    <source>
        <strain evidence="6 7">CHUGA-F75</strain>
    </source>
</reference>
<dbReference type="InterPro" id="IPR001223">
    <property type="entry name" value="Glyco_hydro18_cat"/>
</dbReference>
<dbReference type="RefSeq" id="WP_216692134.1">
    <property type="nucleotide sequence ID" value="NZ_CP076680.1"/>
</dbReference>
<dbReference type="PROSITE" id="PS51910">
    <property type="entry name" value="GH18_2"/>
    <property type="match status" value="1"/>
</dbReference>
<evidence type="ECO:0000256" key="4">
    <source>
        <dbReference type="SAM" id="SignalP"/>
    </source>
</evidence>
<dbReference type="InterPro" id="IPR001579">
    <property type="entry name" value="Glyco_hydro_18_chit_AS"/>
</dbReference>
<dbReference type="EMBL" id="CP076680">
    <property type="protein sequence ID" value="QWU99257.1"/>
    <property type="molecule type" value="Genomic_DNA"/>
</dbReference>
<dbReference type="AlphaFoldDB" id="A0AAJ4NP11"/>
<evidence type="ECO:0000256" key="3">
    <source>
        <dbReference type="RuleBase" id="RU000489"/>
    </source>
</evidence>
<dbReference type="InterPro" id="IPR003610">
    <property type="entry name" value="CBM5/12"/>
</dbReference>
<keyword evidence="2 3" id="KW-0326">Glycosidase</keyword>
<dbReference type="Pfam" id="PF00704">
    <property type="entry name" value="Glyco_hydro_18"/>
    <property type="match status" value="1"/>
</dbReference>
<dbReference type="PROSITE" id="PS01095">
    <property type="entry name" value="GH18_1"/>
    <property type="match status" value="1"/>
</dbReference>
<feature type="chain" id="PRO_5042598625" description="GH18 domain-containing protein" evidence="4">
    <location>
        <begin position="26"/>
        <end position="725"/>
    </location>
</feature>
<dbReference type="GO" id="GO:0005975">
    <property type="term" value="P:carbohydrate metabolic process"/>
    <property type="evidence" value="ECO:0007669"/>
    <property type="project" value="InterPro"/>
</dbReference>
<protein>
    <recommendedName>
        <fullName evidence="5">GH18 domain-containing protein</fullName>
    </recommendedName>
</protein>
<keyword evidence="1 3" id="KW-0378">Hydrolase</keyword>
<evidence type="ECO:0000259" key="5">
    <source>
        <dbReference type="PROSITE" id="PS51910"/>
    </source>
</evidence>
<sequence length="725" mass="78771">MNLKYKKLLLSSLLATYGATGYASAVDYKAGTSYSKGQEVNNAESCYVCNIPGWCSSSAAWAYEPGKGTAWQEAWTEGCKDPGPSPEPTAEKTVSVKISGDSLPSDAKIEFSANNTSYTVVNNQVTLPYSDSQPTHYIISVASGSISPDFFDMTKDSTNVPLKYKKATPPSPGKCDTIPSNVQEYTPAASGYSAKAFVRFEGSIYENMKWWTDQSPKEAPDFWTLCGDIIQAQVNVKTTGLPQTIDKIEVKIDSQTYTINPNDPTPITVAKGSHNVSVSNVLSSDGSTNYVAKTITPNPIEVNEESKDINLNIAFEAEDVKPANVSFNVKFPEDATPTKTVNAQRISSTGDVYGDSINLDNGSNTTSIPSRGEFIIKPGTFKSGGTTYQANSITIVDGQIKGNDTINYEAAGAWPEKSMVGYWGTWTWGQSPELVEKLSDFADYYNVIIPGFLKVSGTDVQGFYDPVNPEYLSQAIAKVHAKGALFIASTGGLTNTWNPTLSNDNTVLAENIVNYLAENNMDGFDFDLEGSSIKGTATWQNQIKDVISKMREYAESDKMKDKFPRGFYITAAPQTYIDTGVPANIYWTATGGAYNIFKDMLPTDACGGNVCFDALLIQNYNNKAPDWTNEAPTLSMKIASDSLKTANNTKTKIVIGDDFAPSEHSYATPEELKAAYTTGDSEGSALNSYDNFSGFMVWSLGQNPSTIDPLDFGKQITEFYPLAKK</sequence>
<organism evidence="6 7">
    <name type="scientific">Francisella salimarina</name>
    <dbReference type="NCBI Taxonomy" id="2599927"/>
    <lineage>
        <taxon>Bacteria</taxon>
        <taxon>Pseudomonadati</taxon>
        <taxon>Pseudomonadota</taxon>
        <taxon>Gammaproteobacteria</taxon>
        <taxon>Thiotrichales</taxon>
        <taxon>Francisellaceae</taxon>
        <taxon>Francisella</taxon>
    </lineage>
</organism>
<evidence type="ECO:0000313" key="6">
    <source>
        <dbReference type="EMBL" id="QWU99257.1"/>
    </source>
</evidence>
<gene>
    <name evidence="6" type="ORF">KQR59_09200</name>
</gene>
<dbReference type="SMART" id="SM00495">
    <property type="entry name" value="ChtBD3"/>
    <property type="match status" value="2"/>
</dbReference>
<dbReference type="GO" id="GO:0004553">
    <property type="term" value="F:hydrolase activity, hydrolyzing O-glycosyl compounds"/>
    <property type="evidence" value="ECO:0007669"/>
    <property type="project" value="InterPro"/>
</dbReference>
<dbReference type="GO" id="GO:0030246">
    <property type="term" value="F:carbohydrate binding"/>
    <property type="evidence" value="ECO:0007669"/>
    <property type="project" value="InterPro"/>
</dbReference>
<dbReference type="Proteomes" id="UP000683421">
    <property type="component" value="Chromosome"/>
</dbReference>
<evidence type="ECO:0000313" key="7">
    <source>
        <dbReference type="Proteomes" id="UP000683421"/>
    </source>
</evidence>
<feature type="domain" description="GH18" evidence="5">
    <location>
        <begin position="417"/>
        <end position="725"/>
    </location>
</feature>
<keyword evidence="7" id="KW-1185">Reference proteome</keyword>
<evidence type="ECO:0000256" key="2">
    <source>
        <dbReference type="ARBA" id="ARBA00023295"/>
    </source>
</evidence>
<proteinExistence type="predicted"/>
<keyword evidence="4" id="KW-0732">Signal</keyword>
<feature type="signal peptide" evidence="4">
    <location>
        <begin position="1"/>
        <end position="25"/>
    </location>
</feature>
<evidence type="ECO:0000256" key="1">
    <source>
        <dbReference type="ARBA" id="ARBA00022801"/>
    </source>
</evidence>
<accession>A0AAJ4NP11</accession>